<dbReference type="InterPro" id="IPR050796">
    <property type="entry name" value="SCF_F-box_component"/>
</dbReference>
<feature type="region of interest" description="Disordered" evidence="1">
    <location>
        <begin position="1"/>
        <end position="20"/>
    </location>
</feature>
<dbReference type="CDD" id="cd09917">
    <property type="entry name" value="F-box_SF"/>
    <property type="match status" value="1"/>
</dbReference>
<dbReference type="OrthoDB" id="1922820at2759"/>
<reference evidence="4" key="1">
    <citation type="submission" date="2021-08" db="EMBL/GenBank/DDBJ databases">
        <title>WGS assembly of Ceratopteris richardii.</title>
        <authorList>
            <person name="Marchant D.B."/>
            <person name="Chen G."/>
            <person name="Jenkins J."/>
            <person name="Shu S."/>
            <person name="Leebens-Mack J."/>
            <person name="Grimwood J."/>
            <person name="Schmutz J."/>
            <person name="Soltis P."/>
            <person name="Soltis D."/>
            <person name="Chen Z.-H."/>
        </authorList>
    </citation>
    <scope>NUCLEOTIDE SEQUENCE</scope>
    <source>
        <strain evidence="4">Whitten #5841</strain>
        <tissue evidence="4">Leaf</tissue>
    </source>
</reference>
<dbReference type="Pfam" id="PF24750">
    <property type="entry name" value="b-prop_At3g26010-like"/>
    <property type="match status" value="1"/>
</dbReference>
<dbReference type="Pfam" id="PF12937">
    <property type="entry name" value="F-box-like"/>
    <property type="match status" value="1"/>
</dbReference>
<proteinExistence type="predicted"/>
<evidence type="ECO:0000256" key="1">
    <source>
        <dbReference type="SAM" id="MobiDB-lite"/>
    </source>
</evidence>
<dbReference type="InterPro" id="IPR036047">
    <property type="entry name" value="F-box-like_dom_sf"/>
</dbReference>
<dbReference type="PANTHER" id="PTHR31672:SF2">
    <property type="entry name" value="F-BOX DOMAIN-CONTAINING PROTEIN"/>
    <property type="match status" value="1"/>
</dbReference>
<gene>
    <name evidence="4" type="ORF">KP509_05G092600</name>
</gene>
<evidence type="ECO:0000259" key="3">
    <source>
        <dbReference type="Pfam" id="PF24750"/>
    </source>
</evidence>
<evidence type="ECO:0000259" key="2">
    <source>
        <dbReference type="Pfam" id="PF12937"/>
    </source>
</evidence>
<dbReference type="OMA" id="PLANQHR"/>
<dbReference type="SUPFAM" id="SSF81383">
    <property type="entry name" value="F-box domain"/>
    <property type="match status" value="1"/>
</dbReference>
<feature type="domain" description="F-box" evidence="2">
    <location>
        <begin position="132"/>
        <end position="170"/>
    </location>
</feature>
<dbReference type="InterPro" id="IPR001810">
    <property type="entry name" value="F-box_dom"/>
</dbReference>
<organism evidence="4 5">
    <name type="scientific">Ceratopteris richardii</name>
    <name type="common">Triangle waterfern</name>
    <dbReference type="NCBI Taxonomy" id="49495"/>
    <lineage>
        <taxon>Eukaryota</taxon>
        <taxon>Viridiplantae</taxon>
        <taxon>Streptophyta</taxon>
        <taxon>Embryophyta</taxon>
        <taxon>Tracheophyta</taxon>
        <taxon>Polypodiopsida</taxon>
        <taxon>Polypodiidae</taxon>
        <taxon>Polypodiales</taxon>
        <taxon>Pteridineae</taxon>
        <taxon>Pteridaceae</taxon>
        <taxon>Parkerioideae</taxon>
        <taxon>Ceratopteris</taxon>
    </lineage>
</organism>
<dbReference type="Gene3D" id="1.20.1280.50">
    <property type="match status" value="1"/>
</dbReference>
<dbReference type="InterPro" id="IPR056592">
    <property type="entry name" value="Beta-prop_At3g26010-like"/>
</dbReference>
<evidence type="ECO:0000313" key="5">
    <source>
        <dbReference type="Proteomes" id="UP000825935"/>
    </source>
</evidence>
<name>A0A8T2USZ0_CERRI</name>
<dbReference type="PANTHER" id="PTHR31672">
    <property type="entry name" value="BNACNNG10540D PROTEIN"/>
    <property type="match status" value="1"/>
</dbReference>
<dbReference type="AlphaFoldDB" id="A0A8T2USZ0"/>
<dbReference type="InterPro" id="IPR015915">
    <property type="entry name" value="Kelch-typ_b-propeller"/>
</dbReference>
<protein>
    <recommendedName>
        <fullName evidence="6">F-box domain-containing protein</fullName>
    </recommendedName>
</protein>
<evidence type="ECO:0008006" key="6">
    <source>
        <dbReference type="Google" id="ProtNLM"/>
    </source>
</evidence>
<feature type="domain" description="F-box protein At3g26010-like beta-propeller" evidence="3">
    <location>
        <begin position="221"/>
        <end position="339"/>
    </location>
</feature>
<evidence type="ECO:0000313" key="4">
    <source>
        <dbReference type="EMBL" id="KAH7437858.1"/>
    </source>
</evidence>
<dbReference type="Proteomes" id="UP000825935">
    <property type="component" value="Chromosome 5"/>
</dbReference>
<dbReference type="EMBL" id="CM035410">
    <property type="protein sequence ID" value="KAH7437858.1"/>
    <property type="molecule type" value="Genomic_DNA"/>
</dbReference>
<accession>A0A8T2USZ0</accession>
<sequence length="509" mass="56118">MAFSTMNKVTGMGDIREGEDPVQYVRGSSRKRQKLDHDRQSFPSYCCCATTSSSFSSSSSSSSFIEHPEIDIRLLSSNSSSINGEFNLRHFESSSQPFYIDKFEAYKRAQSRGRERIEDPRSSHPARRDCLPHLPHDLIISNIVASRLSVLDLIRARAVCRSWRDSIFSPTIAESFVANPDCMRSHLLVEHTSASGPSIAVYDSLVRCWSVVPLPNFGRLVAASSGLFCILADPGRPPSLVVGNPLTNRWKHLPEIPLSVPAHGPQLIAMVAENSTGTFKVVVLFGIWADDATDAYLPFVYESASDKWAQRSNVSASLSFATSRSVVKSPGILLSVDSNADSILSYNIASNVGHTLRLQRSPSFNKEDPKTNLWRRLPQIAICQGMPFLVARCVGERAPVCKLGQLPIVQHSSIGVWRVEDGCDSWEFVTCMPLDLLEALVKGSDGTDFIVASNGDSNLFFVLKGSAHMLAYDPSSSSWTLLPGCPADYNTYPLHQSAFYEPLVWAFDL</sequence>
<comment type="caution">
    <text evidence="4">The sequence shown here is derived from an EMBL/GenBank/DDBJ whole genome shotgun (WGS) entry which is preliminary data.</text>
</comment>
<keyword evidence="5" id="KW-1185">Reference proteome</keyword>
<dbReference type="SUPFAM" id="SSF117281">
    <property type="entry name" value="Kelch motif"/>
    <property type="match status" value="1"/>
</dbReference>